<evidence type="ECO:0000313" key="3">
    <source>
        <dbReference type="Proteomes" id="UP000792457"/>
    </source>
</evidence>
<dbReference type="PANTHER" id="PTHR46599:SF3">
    <property type="entry name" value="PIGGYBAC TRANSPOSABLE ELEMENT-DERIVED PROTEIN 4"/>
    <property type="match status" value="1"/>
</dbReference>
<accession>A0A8K0K3N4</accession>
<dbReference type="AlphaFoldDB" id="A0A8K0K3N4"/>
<keyword evidence="3" id="KW-1185">Reference proteome</keyword>
<dbReference type="EMBL" id="KZ308336">
    <property type="protein sequence ID" value="KAG8227731.1"/>
    <property type="molecule type" value="Genomic_DNA"/>
</dbReference>
<gene>
    <name evidence="2" type="ORF">J437_LFUL008569</name>
</gene>
<dbReference type="OrthoDB" id="6146839at2759"/>
<proteinExistence type="predicted"/>
<reference evidence="2" key="1">
    <citation type="submission" date="2013-04" db="EMBL/GenBank/DDBJ databases">
        <authorList>
            <person name="Qu J."/>
            <person name="Murali S.C."/>
            <person name="Bandaranaike D."/>
            <person name="Bellair M."/>
            <person name="Blankenburg K."/>
            <person name="Chao H."/>
            <person name="Dinh H."/>
            <person name="Doddapaneni H."/>
            <person name="Downs B."/>
            <person name="Dugan-Rocha S."/>
            <person name="Elkadiri S."/>
            <person name="Gnanaolivu R.D."/>
            <person name="Hernandez B."/>
            <person name="Javaid M."/>
            <person name="Jayaseelan J.C."/>
            <person name="Lee S."/>
            <person name="Li M."/>
            <person name="Ming W."/>
            <person name="Munidasa M."/>
            <person name="Muniz J."/>
            <person name="Nguyen L."/>
            <person name="Ongeri F."/>
            <person name="Osuji N."/>
            <person name="Pu L.-L."/>
            <person name="Puazo M."/>
            <person name="Qu C."/>
            <person name="Quiroz J."/>
            <person name="Raj R."/>
            <person name="Weissenberger G."/>
            <person name="Xin Y."/>
            <person name="Zou X."/>
            <person name="Han Y."/>
            <person name="Richards S."/>
            <person name="Worley K."/>
            <person name="Muzny D."/>
            <person name="Gibbs R."/>
        </authorList>
    </citation>
    <scope>NUCLEOTIDE SEQUENCE</scope>
    <source>
        <strain evidence="2">Sampled in the wild</strain>
    </source>
</reference>
<feature type="domain" description="PiggyBac transposable element-derived protein" evidence="1">
    <location>
        <begin position="2"/>
        <end position="105"/>
    </location>
</feature>
<protein>
    <recommendedName>
        <fullName evidence="1">PiggyBac transposable element-derived protein domain-containing protein</fullName>
    </recommendedName>
</protein>
<sequence length="109" mass="12827">MYPHEDLCIDESLLLFKGKLMFKQYIPTKRNFIVYTGETTDIDDQGYELGKSGDIVGTLIKPYLEKGHTLFVDNWYSSTALFLWLHNKATNACRTVRKNRKHIPKWRRS</sequence>
<evidence type="ECO:0000313" key="2">
    <source>
        <dbReference type="EMBL" id="KAG8227731.1"/>
    </source>
</evidence>
<reference evidence="2" key="2">
    <citation type="submission" date="2017-10" db="EMBL/GenBank/DDBJ databases">
        <title>Ladona fulva Genome sequencing and assembly.</title>
        <authorList>
            <person name="Murali S."/>
            <person name="Richards S."/>
            <person name="Bandaranaike D."/>
            <person name="Bellair M."/>
            <person name="Blankenburg K."/>
            <person name="Chao H."/>
            <person name="Dinh H."/>
            <person name="Doddapaneni H."/>
            <person name="Dugan-Rocha S."/>
            <person name="Elkadiri S."/>
            <person name="Gnanaolivu R."/>
            <person name="Hernandez B."/>
            <person name="Skinner E."/>
            <person name="Javaid M."/>
            <person name="Lee S."/>
            <person name="Li M."/>
            <person name="Ming W."/>
            <person name="Munidasa M."/>
            <person name="Muniz J."/>
            <person name="Nguyen L."/>
            <person name="Hughes D."/>
            <person name="Osuji N."/>
            <person name="Pu L.-L."/>
            <person name="Puazo M."/>
            <person name="Qu C."/>
            <person name="Quiroz J."/>
            <person name="Raj R."/>
            <person name="Weissenberger G."/>
            <person name="Xin Y."/>
            <person name="Zou X."/>
            <person name="Han Y."/>
            <person name="Worley K."/>
            <person name="Muzny D."/>
            <person name="Gibbs R."/>
        </authorList>
    </citation>
    <scope>NUCLEOTIDE SEQUENCE</scope>
    <source>
        <strain evidence="2">Sampled in the wild</strain>
    </source>
</reference>
<dbReference type="PANTHER" id="PTHR46599">
    <property type="entry name" value="PIGGYBAC TRANSPOSABLE ELEMENT-DERIVED PROTEIN 4"/>
    <property type="match status" value="1"/>
</dbReference>
<dbReference type="Proteomes" id="UP000792457">
    <property type="component" value="Unassembled WGS sequence"/>
</dbReference>
<name>A0A8K0K3N4_LADFU</name>
<dbReference type="InterPro" id="IPR029526">
    <property type="entry name" value="PGBD"/>
</dbReference>
<dbReference type="Pfam" id="PF13843">
    <property type="entry name" value="DDE_Tnp_1_7"/>
    <property type="match status" value="1"/>
</dbReference>
<organism evidence="2 3">
    <name type="scientific">Ladona fulva</name>
    <name type="common">Scarce chaser dragonfly</name>
    <name type="synonym">Libellula fulva</name>
    <dbReference type="NCBI Taxonomy" id="123851"/>
    <lineage>
        <taxon>Eukaryota</taxon>
        <taxon>Metazoa</taxon>
        <taxon>Ecdysozoa</taxon>
        <taxon>Arthropoda</taxon>
        <taxon>Hexapoda</taxon>
        <taxon>Insecta</taxon>
        <taxon>Pterygota</taxon>
        <taxon>Palaeoptera</taxon>
        <taxon>Odonata</taxon>
        <taxon>Epiprocta</taxon>
        <taxon>Anisoptera</taxon>
        <taxon>Libelluloidea</taxon>
        <taxon>Libellulidae</taxon>
        <taxon>Ladona</taxon>
    </lineage>
</organism>
<comment type="caution">
    <text evidence="2">The sequence shown here is derived from an EMBL/GenBank/DDBJ whole genome shotgun (WGS) entry which is preliminary data.</text>
</comment>
<evidence type="ECO:0000259" key="1">
    <source>
        <dbReference type="Pfam" id="PF13843"/>
    </source>
</evidence>